<evidence type="ECO:0000313" key="2">
    <source>
        <dbReference type="EMBL" id="TWT56715.1"/>
    </source>
</evidence>
<keyword evidence="3" id="KW-1185">Reference proteome</keyword>
<keyword evidence="1" id="KW-0732">Signal</keyword>
<reference evidence="2 3" key="1">
    <citation type="submission" date="2019-02" db="EMBL/GenBank/DDBJ databases">
        <title>Deep-cultivation of Planctomycetes and their phenomic and genomic characterization uncovers novel biology.</title>
        <authorList>
            <person name="Wiegand S."/>
            <person name="Jogler M."/>
            <person name="Boedeker C."/>
            <person name="Pinto D."/>
            <person name="Vollmers J."/>
            <person name="Rivas-Marin E."/>
            <person name="Kohn T."/>
            <person name="Peeters S.H."/>
            <person name="Heuer A."/>
            <person name="Rast P."/>
            <person name="Oberbeckmann S."/>
            <person name="Bunk B."/>
            <person name="Jeske O."/>
            <person name="Meyerdierks A."/>
            <person name="Storesund J.E."/>
            <person name="Kallscheuer N."/>
            <person name="Luecker S."/>
            <person name="Lage O.M."/>
            <person name="Pohl T."/>
            <person name="Merkel B.J."/>
            <person name="Hornburger P."/>
            <person name="Mueller R.-W."/>
            <person name="Bruemmer F."/>
            <person name="Labrenz M."/>
            <person name="Spormann A.M."/>
            <person name="Op Den Camp H."/>
            <person name="Overmann J."/>
            <person name="Amann R."/>
            <person name="Jetten M.S.M."/>
            <person name="Mascher T."/>
            <person name="Medema M.H."/>
            <person name="Devos D.P."/>
            <person name="Kaster A.-K."/>
            <person name="Ovreas L."/>
            <person name="Rohde M."/>
            <person name="Galperin M.Y."/>
            <person name="Jogler C."/>
        </authorList>
    </citation>
    <scope>NUCLEOTIDE SEQUENCE [LARGE SCALE GENOMIC DNA]</scope>
    <source>
        <strain evidence="2 3">KOR42</strain>
    </source>
</reference>
<gene>
    <name evidence="2" type="ORF">KOR42_00690</name>
</gene>
<dbReference type="Gene3D" id="2.30.30.40">
    <property type="entry name" value="SH3 Domains"/>
    <property type="match status" value="1"/>
</dbReference>
<accession>A0A5C5X3H3</accession>
<evidence type="ECO:0000256" key="1">
    <source>
        <dbReference type="SAM" id="SignalP"/>
    </source>
</evidence>
<sequence length="413" mass="46705" precursor="true">MLRFLIMCSVLSLAVSQSTFAAQKFPYEATVVSDKVEVRCGPGTNFYPTGYVNQQDSVTVYRHDHGGWFMISPPKGSFSWIDAALVEQDRPDHGIIRVEPVDGRVARAMVRIGSSLSDDHSYYGRELSNGDEVTILGEKMLATQRGSVRMFKIRPPHQEFRWIKGEYVVPADQRAQKELAHDPYQIPVEHRVAVIEKRIEEEELAQKMAERERAYRKALYDKLDEIDRRYAEMMELDPGRWNLDVIECDYRQLAERTDETVSALVDKRLAVIERRRGILAQYQNFVRVSAETSRRDEQLAAVQLGYEHTGQQMTSNLSHQRGVQSAAREPDGVHPRLNGAGIVQPLNGSVGGPSYALVAPNGKLLAYLELGPTVQIQQWVGKPSGIVGQRQFDPQYGTDVIKVQRVVPVRLTQ</sequence>
<organism evidence="2 3">
    <name type="scientific">Thalassoglobus neptunius</name>
    <dbReference type="NCBI Taxonomy" id="1938619"/>
    <lineage>
        <taxon>Bacteria</taxon>
        <taxon>Pseudomonadati</taxon>
        <taxon>Planctomycetota</taxon>
        <taxon>Planctomycetia</taxon>
        <taxon>Planctomycetales</taxon>
        <taxon>Planctomycetaceae</taxon>
        <taxon>Thalassoglobus</taxon>
    </lineage>
</organism>
<dbReference type="EMBL" id="SIHI01000001">
    <property type="protein sequence ID" value="TWT56715.1"/>
    <property type="molecule type" value="Genomic_DNA"/>
</dbReference>
<name>A0A5C5X3H3_9PLAN</name>
<comment type="caution">
    <text evidence="2">The sequence shown here is derived from an EMBL/GenBank/DDBJ whole genome shotgun (WGS) entry which is preliminary data.</text>
</comment>
<dbReference type="OrthoDB" id="288013at2"/>
<protein>
    <submittedName>
        <fullName evidence="2">Bacterial SH3 domain protein</fullName>
    </submittedName>
</protein>
<feature type="signal peptide" evidence="1">
    <location>
        <begin position="1"/>
        <end position="21"/>
    </location>
</feature>
<dbReference type="RefSeq" id="WP_146506643.1">
    <property type="nucleotide sequence ID" value="NZ_SIHI01000001.1"/>
</dbReference>
<dbReference type="AlphaFoldDB" id="A0A5C5X3H3"/>
<proteinExistence type="predicted"/>
<evidence type="ECO:0000313" key="3">
    <source>
        <dbReference type="Proteomes" id="UP000317243"/>
    </source>
</evidence>
<feature type="chain" id="PRO_5023056361" evidence="1">
    <location>
        <begin position="22"/>
        <end position="413"/>
    </location>
</feature>
<dbReference type="Proteomes" id="UP000317243">
    <property type="component" value="Unassembled WGS sequence"/>
</dbReference>